<organism evidence="2 3">
    <name type="scientific">Turnera subulata</name>
    <dbReference type="NCBI Taxonomy" id="218843"/>
    <lineage>
        <taxon>Eukaryota</taxon>
        <taxon>Viridiplantae</taxon>
        <taxon>Streptophyta</taxon>
        <taxon>Embryophyta</taxon>
        <taxon>Tracheophyta</taxon>
        <taxon>Spermatophyta</taxon>
        <taxon>Magnoliopsida</taxon>
        <taxon>eudicotyledons</taxon>
        <taxon>Gunneridae</taxon>
        <taxon>Pentapetalae</taxon>
        <taxon>rosids</taxon>
        <taxon>fabids</taxon>
        <taxon>Malpighiales</taxon>
        <taxon>Passifloraceae</taxon>
        <taxon>Turnera</taxon>
    </lineage>
</organism>
<feature type="region of interest" description="Disordered" evidence="1">
    <location>
        <begin position="331"/>
        <end position="369"/>
    </location>
</feature>
<evidence type="ECO:0008006" key="4">
    <source>
        <dbReference type="Google" id="ProtNLM"/>
    </source>
</evidence>
<evidence type="ECO:0000256" key="1">
    <source>
        <dbReference type="SAM" id="MobiDB-lite"/>
    </source>
</evidence>
<dbReference type="InterPro" id="IPR040256">
    <property type="entry name" value="At4g02000-like"/>
</dbReference>
<dbReference type="PANTHER" id="PTHR31286">
    <property type="entry name" value="GLYCINE-RICH CELL WALL STRUCTURAL PROTEIN 1.8-LIKE"/>
    <property type="match status" value="1"/>
</dbReference>
<comment type="caution">
    <text evidence="2">The sequence shown here is derived from an EMBL/GenBank/DDBJ whole genome shotgun (WGS) entry which is preliminary data.</text>
</comment>
<feature type="compositionally biased region" description="Basic residues" evidence="1">
    <location>
        <begin position="296"/>
        <end position="306"/>
    </location>
</feature>
<feature type="compositionally biased region" description="Basic and acidic residues" evidence="1">
    <location>
        <begin position="1"/>
        <end position="18"/>
    </location>
</feature>
<gene>
    <name evidence="2" type="ORF">Tsubulata_033268</name>
</gene>
<protein>
    <recommendedName>
        <fullName evidence="4">DUF4283 domain-containing protein</fullName>
    </recommendedName>
</protein>
<dbReference type="AlphaFoldDB" id="A0A9Q0FCD1"/>
<keyword evidence="3" id="KW-1185">Reference proteome</keyword>
<feature type="compositionally biased region" description="Polar residues" evidence="1">
    <location>
        <begin position="278"/>
        <end position="287"/>
    </location>
</feature>
<accession>A0A9Q0FCD1</accession>
<feature type="region of interest" description="Disordered" evidence="1">
    <location>
        <begin position="254"/>
        <end position="317"/>
    </location>
</feature>
<sequence length="406" mass="44137">MGGDKMKEGKEGEGRERSVVVQEPAPRQMPPMYVAPKMVVPIKIEAGLEAHLHLVLFLPCLVQPDAAVTEAEASTETMAVMATWMTPPIWWRRAGGMKEIEFNLGTLCFFFSITTDCVHALCDRPWQILGNALAVQPWSSNFRASEDWLTHGIVWVQFADLAPSWYHPRILGALGSLVGCTIKIDIKTNTTERGQYAKVAIEVDLTRPFKGNVLFDKCLYNVSYEGLPKMCLSCGCIGNPVIACPLANTSASNASVGPPSSSIPPNSSSNPTKPNRPAVTTQGNSTIGDWMNATRPARRRICKRKRGDVENVNSPTTFTGLDYPALARVAPAHRIGPTKSQNSNKKKERKARDSEHTEVSGPADPSATNIGLTHVFASVKANGTMPSLSAVTLPTSSHPYNDSYYG</sequence>
<evidence type="ECO:0000313" key="2">
    <source>
        <dbReference type="EMBL" id="KAJ4828923.1"/>
    </source>
</evidence>
<reference evidence="2" key="1">
    <citation type="submission" date="2022-02" db="EMBL/GenBank/DDBJ databases">
        <authorList>
            <person name="Henning P.M."/>
            <person name="McCubbin A.G."/>
            <person name="Shore J.S."/>
        </authorList>
    </citation>
    <scope>NUCLEOTIDE SEQUENCE</scope>
    <source>
        <strain evidence="2">F60SS</strain>
        <tissue evidence="2">Leaves</tissue>
    </source>
</reference>
<reference evidence="2" key="2">
    <citation type="journal article" date="2023" name="Plants (Basel)">
        <title>Annotation of the Turnera subulata (Passifloraceae) Draft Genome Reveals the S-Locus Evolved after the Divergence of Turneroideae from Passifloroideae in a Stepwise Manner.</title>
        <authorList>
            <person name="Henning P.M."/>
            <person name="Roalson E.H."/>
            <person name="Mir W."/>
            <person name="McCubbin A.G."/>
            <person name="Shore J.S."/>
        </authorList>
    </citation>
    <scope>NUCLEOTIDE SEQUENCE</scope>
    <source>
        <strain evidence="2">F60SS</strain>
    </source>
</reference>
<dbReference type="OrthoDB" id="984375at2759"/>
<evidence type="ECO:0000313" key="3">
    <source>
        <dbReference type="Proteomes" id="UP001141552"/>
    </source>
</evidence>
<dbReference type="PANTHER" id="PTHR31286:SF99">
    <property type="entry name" value="DUF4283 DOMAIN-CONTAINING PROTEIN"/>
    <property type="match status" value="1"/>
</dbReference>
<feature type="compositionally biased region" description="Low complexity" evidence="1">
    <location>
        <begin position="255"/>
        <end position="277"/>
    </location>
</feature>
<proteinExistence type="predicted"/>
<dbReference type="Proteomes" id="UP001141552">
    <property type="component" value="Unassembled WGS sequence"/>
</dbReference>
<name>A0A9Q0FCD1_9ROSI</name>
<dbReference type="EMBL" id="JAKUCV010006046">
    <property type="protein sequence ID" value="KAJ4828923.1"/>
    <property type="molecule type" value="Genomic_DNA"/>
</dbReference>
<feature type="region of interest" description="Disordered" evidence="1">
    <location>
        <begin position="1"/>
        <end position="22"/>
    </location>
</feature>